<dbReference type="Pfam" id="PF01569">
    <property type="entry name" value="PAP2"/>
    <property type="match status" value="1"/>
</dbReference>
<dbReference type="GO" id="GO:0042392">
    <property type="term" value="F:sphingosine-1-phosphate phosphatase activity"/>
    <property type="evidence" value="ECO:0007669"/>
    <property type="project" value="TreeGrafter"/>
</dbReference>
<dbReference type="Gene3D" id="1.20.144.10">
    <property type="entry name" value="Phosphatidic acid phosphatase type 2/haloperoxidase"/>
    <property type="match status" value="1"/>
</dbReference>
<sequence length="244" mass="27651">MRRKSKSNEQKPDVRRENTALIANNVEQDRKTNTTTGRFRNVATWDADLSKRFASFMQTEFPGVTRMFENKFMEISGNEYIWFPALAVLYLMHPLVHKQLPLNLAIAMAFDSAVILLIKALVKRRRPTAKNPDFFTAIGPDQYSFPSGHASRTTLISFVFTQINPLFSNGHLNFVTSALIWSWSISVCFSRMLNGRHYLFDVLTGAVIGLCEGSVIVSPFWMSPEQAEGLFRFLPLENGSSEAT</sequence>
<proteinExistence type="predicted"/>
<dbReference type="SMART" id="SM00014">
    <property type="entry name" value="acidPPc"/>
    <property type="match status" value="1"/>
</dbReference>
<keyword evidence="2" id="KW-1185">Reference proteome</keyword>
<dbReference type="PANTHER" id="PTHR14969:SF13">
    <property type="entry name" value="AT30094P"/>
    <property type="match status" value="1"/>
</dbReference>
<protein>
    <submittedName>
        <fullName evidence="1">Inactive phospholipid phosphatase 7</fullName>
    </submittedName>
</protein>
<dbReference type="Proteomes" id="UP000076858">
    <property type="component" value="Unassembled WGS sequence"/>
</dbReference>
<name>A0A0P5W6L5_9CRUS</name>
<gene>
    <name evidence="1" type="ORF">APZ42_016516</name>
</gene>
<dbReference type="SUPFAM" id="SSF48317">
    <property type="entry name" value="Acid phosphatase/Vanadium-dependent haloperoxidase"/>
    <property type="match status" value="1"/>
</dbReference>
<reference evidence="1 2" key="1">
    <citation type="submission" date="2016-03" db="EMBL/GenBank/DDBJ databases">
        <title>EvidentialGene: Evidence-directed Construction of Genes on Genomes.</title>
        <authorList>
            <person name="Gilbert D.G."/>
            <person name="Choi J.-H."/>
            <person name="Mockaitis K."/>
            <person name="Colbourne J."/>
            <person name="Pfrender M."/>
        </authorList>
    </citation>
    <scope>NUCLEOTIDE SEQUENCE [LARGE SCALE GENOMIC DNA]</scope>
    <source>
        <strain evidence="1 2">Xinb3</strain>
        <tissue evidence="1">Complete organism</tissue>
    </source>
</reference>
<accession>A0A0P5W6L5</accession>
<dbReference type="EMBL" id="LRGB01000626">
    <property type="protein sequence ID" value="KZS17611.1"/>
    <property type="molecule type" value="Genomic_DNA"/>
</dbReference>
<dbReference type="InterPro" id="IPR036938">
    <property type="entry name" value="PAP2/HPO_sf"/>
</dbReference>
<evidence type="ECO:0000313" key="2">
    <source>
        <dbReference type="Proteomes" id="UP000076858"/>
    </source>
</evidence>
<dbReference type="InterPro" id="IPR000326">
    <property type="entry name" value="PAP2/HPO"/>
</dbReference>
<organism evidence="1 2">
    <name type="scientific">Daphnia magna</name>
    <dbReference type="NCBI Taxonomy" id="35525"/>
    <lineage>
        <taxon>Eukaryota</taxon>
        <taxon>Metazoa</taxon>
        <taxon>Ecdysozoa</taxon>
        <taxon>Arthropoda</taxon>
        <taxon>Crustacea</taxon>
        <taxon>Branchiopoda</taxon>
        <taxon>Diplostraca</taxon>
        <taxon>Cladocera</taxon>
        <taxon>Anomopoda</taxon>
        <taxon>Daphniidae</taxon>
        <taxon>Daphnia</taxon>
    </lineage>
</organism>
<dbReference type="AlphaFoldDB" id="A0A0P5W6L5"/>
<dbReference type="OrthoDB" id="10266771at2759"/>
<comment type="caution">
    <text evidence="1">The sequence shown here is derived from an EMBL/GenBank/DDBJ whole genome shotgun (WGS) entry which is preliminary data.</text>
</comment>
<dbReference type="PANTHER" id="PTHR14969">
    <property type="entry name" value="SPHINGOSINE-1-PHOSPHATE PHOSPHOHYDROLASE"/>
    <property type="match status" value="1"/>
</dbReference>
<evidence type="ECO:0000313" key="1">
    <source>
        <dbReference type="EMBL" id="KZS17611.1"/>
    </source>
</evidence>